<reference evidence="2 3" key="2">
    <citation type="submission" date="2018-08" db="EMBL/GenBank/DDBJ databases">
        <authorList>
            <person name="Laetsch R D."/>
            <person name="Stevens L."/>
            <person name="Kumar S."/>
            <person name="Blaxter L. M."/>
        </authorList>
    </citation>
    <scope>NUCLEOTIDE SEQUENCE [LARGE SCALE GENOMIC DNA]</scope>
</reference>
<dbReference type="Pfam" id="PF03564">
    <property type="entry name" value="DUF1759"/>
    <property type="match status" value="1"/>
</dbReference>
<keyword evidence="1" id="KW-0175">Coiled coil</keyword>
<proteinExistence type="predicted"/>
<dbReference type="WBParaSite" id="nOo.2.0.1.t07013-RA">
    <property type="protein sequence ID" value="nOo.2.0.1.t07013-RA"/>
    <property type="gene ID" value="nOo.2.0.1.g07013"/>
</dbReference>
<feature type="coiled-coil region" evidence="1">
    <location>
        <begin position="2"/>
        <end position="29"/>
    </location>
</feature>
<dbReference type="STRING" id="42157.A0A182EFZ4"/>
<dbReference type="EMBL" id="UYRW01002342">
    <property type="protein sequence ID" value="VDK84556.1"/>
    <property type="molecule type" value="Genomic_DNA"/>
</dbReference>
<accession>A0A182EFZ4</accession>
<organism evidence="4">
    <name type="scientific">Onchocerca ochengi</name>
    <name type="common">Filarial nematode worm</name>
    <dbReference type="NCBI Taxonomy" id="42157"/>
    <lineage>
        <taxon>Eukaryota</taxon>
        <taxon>Metazoa</taxon>
        <taxon>Ecdysozoa</taxon>
        <taxon>Nematoda</taxon>
        <taxon>Chromadorea</taxon>
        <taxon>Rhabditida</taxon>
        <taxon>Spirurina</taxon>
        <taxon>Spiruromorpha</taxon>
        <taxon>Filarioidea</taxon>
        <taxon>Onchocercidae</taxon>
        <taxon>Onchocerca</taxon>
    </lineage>
</organism>
<name>A0A182EFZ4_ONCOC</name>
<sequence length="403" mass="45486">MSDSLIVNIELAKQKLRQLIEEVKRLDASGRTPHKKKEEEEKYEKVINKQELGRAQIKLPIPQQQSPQIAPQTVNLPQLPLPTFSGDPRLWRQIWSSFEAAFHTHRIPVIQKLNYLLSCLRGEALLSVRGYDIAPENYEVMRVIPINKFGKSSTIKKSFYNKLKSIKRNERDWKNTVETIERAFRQLEALGAEESEIRIASFGKRTHKSFLTTKVEVAAKIRQRKLSGLRSTCLMPQTIEKHRNISKKTSPNKMEGTKSVRRRKKQKSSWEAIMAYALVAKTPFKRYLLAAAEQLDEPQSSMSKTAKLENATNEALVPAAHLLYQQFLSAGNIAAQSQLLHGTATVLQKAFLPPPPQILRQAAVTAAAVAIAVTIAAQQLQQSVPLQQQQTASASQSQKQQQQ</sequence>
<evidence type="ECO:0000256" key="1">
    <source>
        <dbReference type="SAM" id="Coils"/>
    </source>
</evidence>
<reference evidence="4" key="1">
    <citation type="submission" date="2016-06" db="UniProtKB">
        <authorList>
            <consortium name="WormBaseParasite"/>
        </authorList>
    </citation>
    <scope>IDENTIFICATION</scope>
</reference>
<dbReference type="InterPro" id="IPR005312">
    <property type="entry name" value="DUF1759"/>
</dbReference>
<dbReference type="Proteomes" id="UP000271087">
    <property type="component" value="Unassembled WGS sequence"/>
</dbReference>
<evidence type="ECO:0000313" key="4">
    <source>
        <dbReference type="WBParaSite" id="nOo.2.0.1.t07013-RA"/>
    </source>
</evidence>
<protein>
    <submittedName>
        <fullName evidence="2 4">Uncharacterized protein</fullName>
    </submittedName>
</protein>
<gene>
    <name evidence="2" type="ORF">NOO_LOCUS7013</name>
</gene>
<dbReference type="OrthoDB" id="5864015at2759"/>
<evidence type="ECO:0000313" key="3">
    <source>
        <dbReference type="Proteomes" id="UP000271087"/>
    </source>
</evidence>
<dbReference type="AlphaFoldDB" id="A0A182EFZ4"/>
<keyword evidence="3" id="KW-1185">Reference proteome</keyword>
<evidence type="ECO:0000313" key="2">
    <source>
        <dbReference type="EMBL" id="VDK84556.1"/>
    </source>
</evidence>